<protein>
    <submittedName>
        <fullName evidence="2">Uncharacterized protein</fullName>
    </submittedName>
</protein>
<evidence type="ECO:0000313" key="3">
    <source>
        <dbReference type="Proteomes" id="UP001157006"/>
    </source>
</evidence>
<keyword evidence="3" id="KW-1185">Reference proteome</keyword>
<dbReference type="AlphaFoldDB" id="A0AAV0YRU4"/>
<reference evidence="2 3" key="1">
    <citation type="submission" date="2023-01" db="EMBL/GenBank/DDBJ databases">
        <authorList>
            <person name="Kreplak J."/>
        </authorList>
    </citation>
    <scope>NUCLEOTIDE SEQUENCE [LARGE SCALE GENOMIC DNA]</scope>
</reference>
<dbReference type="EMBL" id="OX451736">
    <property type="protein sequence ID" value="CAI8587518.1"/>
    <property type="molecule type" value="Genomic_DNA"/>
</dbReference>
<evidence type="ECO:0000313" key="2">
    <source>
        <dbReference type="EMBL" id="CAI8587518.1"/>
    </source>
</evidence>
<dbReference type="Proteomes" id="UP001157006">
    <property type="component" value="Chromosome 1L"/>
</dbReference>
<gene>
    <name evidence="2" type="ORF">VFH_I303240</name>
</gene>
<evidence type="ECO:0000256" key="1">
    <source>
        <dbReference type="SAM" id="MobiDB-lite"/>
    </source>
</evidence>
<organism evidence="2 3">
    <name type="scientific">Vicia faba</name>
    <name type="common">Broad bean</name>
    <name type="synonym">Faba vulgaris</name>
    <dbReference type="NCBI Taxonomy" id="3906"/>
    <lineage>
        <taxon>Eukaryota</taxon>
        <taxon>Viridiplantae</taxon>
        <taxon>Streptophyta</taxon>
        <taxon>Embryophyta</taxon>
        <taxon>Tracheophyta</taxon>
        <taxon>Spermatophyta</taxon>
        <taxon>Magnoliopsida</taxon>
        <taxon>eudicotyledons</taxon>
        <taxon>Gunneridae</taxon>
        <taxon>Pentapetalae</taxon>
        <taxon>rosids</taxon>
        <taxon>fabids</taxon>
        <taxon>Fabales</taxon>
        <taxon>Fabaceae</taxon>
        <taxon>Papilionoideae</taxon>
        <taxon>50 kb inversion clade</taxon>
        <taxon>NPAAA clade</taxon>
        <taxon>Hologalegina</taxon>
        <taxon>IRL clade</taxon>
        <taxon>Fabeae</taxon>
        <taxon>Vicia</taxon>
    </lineage>
</organism>
<proteinExistence type="predicted"/>
<feature type="compositionally biased region" description="Polar residues" evidence="1">
    <location>
        <begin position="35"/>
        <end position="45"/>
    </location>
</feature>
<sequence length="174" mass="19362">MESKIKNYLENVEGFMDYTRKRTRGVSEDVDETNRPNATVSNSSNTTQHIFNDTLNKLMMFSDYYMDSISNTHKDYKGKEIISSPSSGTASHASGFSFLKLLASVENQSLKKKTSDMNMGRQEMVATIANSDEAVVQPKLLLCGHFELPIVRQKMSGGSNDAGSSMENLIKIND</sequence>
<name>A0AAV0YRU4_VICFA</name>
<accession>A0AAV0YRU4</accession>
<feature type="region of interest" description="Disordered" evidence="1">
    <location>
        <begin position="26"/>
        <end position="45"/>
    </location>
</feature>